<proteinExistence type="inferred from homology"/>
<sequence>MSIPEFSRILLKLSGEILAGGQGYGIDPKITHNLAKKIIQIANKNIQVGIVIGGGNIFRGISASAKGMDRVPGDYLGMMATIMNSVALQSSLEKLDCDTRVMSALSITQLAEPYIRRRGLRHLEKGRIVIFAGGTGNPYFS</sequence>
<dbReference type="PANTHER" id="PTHR42833:SF4">
    <property type="entry name" value="URIDYLATE KINASE PUMPKIN, CHLOROPLASTIC"/>
    <property type="match status" value="1"/>
</dbReference>
<keyword evidence="5" id="KW-0547">Nucleotide-binding</keyword>
<evidence type="ECO:0000259" key="10">
    <source>
        <dbReference type="Pfam" id="PF00696"/>
    </source>
</evidence>
<name>A0A382TI14_9ZZZZ</name>
<dbReference type="InterPro" id="IPR001048">
    <property type="entry name" value="Asp/Glu/Uridylate_kinase"/>
</dbReference>
<dbReference type="SUPFAM" id="SSF53633">
    <property type="entry name" value="Carbamate kinase-like"/>
    <property type="match status" value="1"/>
</dbReference>
<dbReference type="EMBL" id="UINC01136397">
    <property type="protein sequence ID" value="SVD21137.1"/>
    <property type="molecule type" value="Genomic_DNA"/>
</dbReference>
<dbReference type="Gene3D" id="3.40.1160.10">
    <property type="entry name" value="Acetylglutamate kinase-like"/>
    <property type="match status" value="1"/>
</dbReference>
<evidence type="ECO:0000256" key="8">
    <source>
        <dbReference type="ARBA" id="ARBA00022975"/>
    </source>
</evidence>
<dbReference type="GO" id="GO:0005524">
    <property type="term" value="F:ATP binding"/>
    <property type="evidence" value="ECO:0007669"/>
    <property type="project" value="UniProtKB-KW"/>
</dbReference>
<gene>
    <name evidence="11" type="ORF">METZ01_LOCUS373991</name>
</gene>
<feature type="non-terminal residue" evidence="11">
    <location>
        <position position="141"/>
    </location>
</feature>
<dbReference type="AlphaFoldDB" id="A0A382TI14"/>
<evidence type="ECO:0000313" key="11">
    <source>
        <dbReference type="EMBL" id="SVD21137.1"/>
    </source>
</evidence>
<organism evidence="11">
    <name type="scientific">marine metagenome</name>
    <dbReference type="NCBI Taxonomy" id="408172"/>
    <lineage>
        <taxon>unclassified sequences</taxon>
        <taxon>metagenomes</taxon>
        <taxon>ecological metagenomes</taxon>
    </lineage>
</organism>
<evidence type="ECO:0000256" key="6">
    <source>
        <dbReference type="ARBA" id="ARBA00022777"/>
    </source>
</evidence>
<keyword evidence="4" id="KW-0808">Transferase</keyword>
<dbReference type="InterPro" id="IPR036393">
    <property type="entry name" value="AceGlu_kinase-like_sf"/>
</dbReference>
<evidence type="ECO:0000256" key="7">
    <source>
        <dbReference type="ARBA" id="ARBA00022840"/>
    </source>
</evidence>
<protein>
    <recommendedName>
        <fullName evidence="3">UMP kinase</fullName>
        <ecNumber evidence="3">2.7.4.22</ecNumber>
    </recommendedName>
    <alternativeName>
        <fullName evidence="9">Uridine monophosphate kinase</fullName>
    </alternativeName>
</protein>
<evidence type="ECO:0000256" key="2">
    <source>
        <dbReference type="ARBA" id="ARBA00007614"/>
    </source>
</evidence>
<dbReference type="GO" id="GO:0033862">
    <property type="term" value="F:UMP kinase activity"/>
    <property type="evidence" value="ECO:0007669"/>
    <property type="project" value="UniProtKB-EC"/>
</dbReference>
<dbReference type="GO" id="GO:0005829">
    <property type="term" value="C:cytosol"/>
    <property type="evidence" value="ECO:0007669"/>
    <property type="project" value="TreeGrafter"/>
</dbReference>
<evidence type="ECO:0000256" key="1">
    <source>
        <dbReference type="ARBA" id="ARBA00004791"/>
    </source>
</evidence>
<dbReference type="EC" id="2.7.4.22" evidence="3"/>
<feature type="domain" description="Aspartate/glutamate/uridylate kinase" evidence="10">
    <location>
        <begin position="8"/>
        <end position="135"/>
    </location>
</feature>
<evidence type="ECO:0000256" key="9">
    <source>
        <dbReference type="ARBA" id="ARBA00032092"/>
    </source>
</evidence>
<keyword evidence="8" id="KW-0665">Pyrimidine biosynthesis</keyword>
<comment type="pathway">
    <text evidence="1">Pyrimidine metabolism; CTP biosynthesis via de novo pathway; UDP from UMP (UMPK route): step 1/1.</text>
</comment>
<dbReference type="GO" id="GO:0006225">
    <property type="term" value="P:UDP biosynthetic process"/>
    <property type="evidence" value="ECO:0007669"/>
    <property type="project" value="TreeGrafter"/>
</dbReference>
<comment type="similarity">
    <text evidence="2">Belongs to the UMP kinase family.</text>
</comment>
<evidence type="ECO:0000256" key="3">
    <source>
        <dbReference type="ARBA" id="ARBA00012899"/>
    </source>
</evidence>
<reference evidence="11" key="1">
    <citation type="submission" date="2018-05" db="EMBL/GenBank/DDBJ databases">
        <authorList>
            <person name="Lanie J.A."/>
            <person name="Ng W.-L."/>
            <person name="Kazmierczak K.M."/>
            <person name="Andrzejewski T.M."/>
            <person name="Davidsen T.M."/>
            <person name="Wayne K.J."/>
            <person name="Tettelin H."/>
            <person name="Glass J.I."/>
            <person name="Rusch D."/>
            <person name="Podicherti R."/>
            <person name="Tsui H.-C.T."/>
            <person name="Winkler M.E."/>
        </authorList>
    </citation>
    <scope>NUCLEOTIDE SEQUENCE</scope>
</reference>
<evidence type="ECO:0000256" key="5">
    <source>
        <dbReference type="ARBA" id="ARBA00022741"/>
    </source>
</evidence>
<dbReference type="PANTHER" id="PTHR42833">
    <property type="entry name" value="URIDYLATE KINASE"/>
    <property type="match status" value="1"/>
</dbReference>
<accession>A0A382TI14</accession>
<keyword evidence="6" id="KW-0418">Kinase</keyword>
<keyword evidence="7" id="KW-0067">ATP-binding</keyword>
<dbReference type="Pfam" id="PF00696">
    <property type="entry name" value="AA_kinase"/>
    <property type="match status" value="1"/>
</dbReference>
<evidence type="ECO:0000256" key="4">
    <source>
        <dbReference type="ARBA" id="ARBA00022679"/>
    </source>
</evidence>